<organism evidence="1 2">
    <name type="scientific">Plasmopara halstedii</name>
    <name type="common">Downy mildew of sunflower</name>
    <dbReference type="NCBI Taxonomy" id="4781"/>
    <lineage>
        <taxon>Eukaryota</taxon>
        <taxon>Sar</taxon>
        <taxon>Stramenopiles</taxon>
        <taxon>Oomycota</taxon>
        <taxon>Peronosporomycetes</taxon>
        <taxon>Peronosporales</taxon>
        <taxon>Peronosporaceae</taxon>
        <taxon>Plasmopara</taxon>
    </lineage>
</organism>
<accession>A0A0P1AN46</accession>
<dbReference type="Proteomes" id="UP000054928">
    <property type="component" value="Unassembled WGS sequence"/>
</dbReference>
<keyword evidence="2" id="KW-1185">Reference proteome</keyword>
<dbReference type="AlphaFoldDB" id="A0A0P1AN46"/>
<evidence type="ECO:0000313" key="1">
    <source>
        <dbReference type="EMBL" id="CEG42633.1"/>
    </source>
</evidence>
<evidence type="ECO:0000313" key="2">
    <source>
        <dbReference type="Proteomes" id="UP000054928"/>
    </source>
</evidence>
<dbReference type="GeneID" id="36407947"/>
<sequence length="75" mass="8588">MLPNGVMCSSTRAFIIPRKQQQFGPEQGSFRWVSWLVYLFRVCLIISELYGDADYSRSSRITSAMAEYMARSLAV</sequence>
<dbReference type="EMBL" id="CCYD01000645">
    <property type="protein sequence ID" value="CEG42633.1"/>
    <property type="molecule type" value="Genomic_DNA"/>
</dbReference>
<dbReference type="RefSeq" id="XP_024579002.1">
    <property type="nucleotide sequence ID" value="XM_024728534.1"/>
</dbReference>
<protein>
    <submittedName>
        <fullName evidence="1">Uncharacterized protein</fullName>
    </submittedName>
</protein>
<name>A0A0P1AN46_PLAHL</name>
<reference evidence="2" key="1">
    <citation type="submission" date="2014-09" db="EMBL/GenBank/DDBJ databases">
        <authorList>
            <person name="Sharma Rahul"/>
            <person name="Thines Marco"/>
        </authorList>
    </citation>
    <scope>NUCLEOTIDE SEQUENCE [LARGE SCALE GENOMIC DNA]</scope>
</reference>
<proteinExistence type="predicted"/>